<dbReference type="EMBL" id="ADNC01000007">
    <property type="protein sequence ID" value="EFF41665.1"/>
    <property type="molecule type" value="Genomic_DNA"/>
</dbReference>
<accession>D4XVP7</accession>
<feature type="signal peptide" evidence="1">
    <location>
        <begin position="1"/>
        <end position="32"/>
    </location>
</feature>
<dbReference type="PROSITE" id="PS51257">
    <property type="entry name" value="PROKAR_LIPOPROTEIN"/>
    <property type="match status" value="1"/>
</dbReference>
<organism evidence="2 3">
    <name type="scientific">Mycoplasmopsis alligatoris A21JP2</name>
    <dbReference type="NCBI Taxonomy" id="747682"/>
    <lineage>
        <taxon>Bacteria</taxon>
        <taxon>Bacillati</taxon>
        <taxon>Mycoplasmatota</taxon>
        <taxon>Mycoplasmoidales</taxon>
        <taxon>Metamycoplasmataceae</taxon>
        <taxon>Mycoplasmopsis</taxon>
    </lineage>
</organism>
<dbReference type="Proteomes" id="UP000004757">
    <property type="component" value="Unassembled WGS sequence"/>
</dbReference>
<sequence length="335" mass="39510">MYNKNMKKFKRKLLLIGSISIFPFLTISCANKENTVLNYFSKIAENKEEINNSYNLSFAVWLDRKSEYFTELMKNKEFEINFNKVNDLGLYDEQKNLISYDLKDILNFKKSFINAVNDIKKRIVSYNLELTNSTITEEEKEKLKSNIKKNRDYIIAIQNTFNAHTQNNLRVVINIKNKYLNELTVYDFLELDSNYLDKSISFKEFLKTKIPNFEINSNDFEINFLYPISHKGNKTLFNVNYLFDLYPHFNIFELIINKKDLINYAKIIKNVSDNIDKNHSNIDEKGNLITKEFYKPILDNKKGIIGFGDAIFIKDFEDLTILAATEFFITGFKKI</sequence>
<evidence type="ECO:0008006" key="4">
    <source>
        <dbReference type="Google" id="ProtNLM"/>
    </source>
</evidence>
<comment type="caution">
    <text evidence="2">The sequence shown here is derived from an EMBL/GenBank/DDBJ whole genome shotgun (WGS) entry which is preliminary data.</text>
</comment>
<dbReference type="STRING" id="747682.MALL_0526"/>
<dbReference type="AlphaFoldDB" id="D4XVP7"/>
<protein>
    <recommendedName>
        <fullName evidence="4">Lipoprotein</fullName>
    </recommendedName>
</protein>
<evidence type="ECO:0000313" key="2">
    <source>
        <dbReference type="EMBL" id="EFF41665.1"/>
    </source>
</evidence>
<dbReference type="eggNOG" id="ENOG5031Z80">
    <property type="taxonomic scope" value="Bacteria"/>
</dbReference>
<reference evidence="2 3" key="1">
    <citation type="submission" date="2010-03" db="EMBL/GenBank/DDBJ databases">
        <authorList>
            <person name="Glass J.I."/>
            <person name="Benders G.A."/>
            <person name="Durkin A.S."/>
            <person name="Farmerie W.G."/>
            <person name="Hlavinka K."/>
            <person name="Hostetler J."/>
            <person name="Jackson J."/>
            <person name="May M.A."/>
            <person name="Miller R.H."/>
            <person name="Paralanov V."/>
            <person name="Radune D."/>
            <person name="Szczypinski B."/>
            <person name="Brown D.R."/>
        </authorList>
    </citation>
    <scope>NUCLEOTIDE SEQUENCE [LARGE SCALE GENOMIC DNA]</scope>
    <source>
        <strain evidence="2 3">A21JP2</strain>
    </source>
</reference>
<keyword evidence="3" id="KW-1185">Reference proteome</keyword>
<evidence type="ECO:0000313" key="3">
    <source>
        <dbReference type="Proteomes" id="UP000004757"/>
    </source>
</evidence>
<name>D4XVP7_9BACT</name>
<keyword evidence="1" id="KW-0732">Signal</keyword>
<feature type="chain" id="PRO_5003066375" description="Lipoprotein" evidence="1">
    <location>
        <begin position="33"/>
        <end position="335"/>
    </location>
</feature>
<proteinExistence type="predicted"/>
<gene>
    <name evidence="2" type="ORF">MALL_0526</name>
</gene>
<evidence type="ECO:0000256" key="1">
    <source>
        <dbReference type="SAM" id="SignalP"/>
    </source>
</evidence>